<keyword evidence="2 9" id="KW-0479">Metal-binding</keyword>
<dbReference type="Gene3D" id="2.60.40.200">
    <property type="entry name" value="Superoxide dismutase, copper/zinc binding domain"/>
    <property type="match status" value="1"/>
</dbReference>
<comment type="function">
    <text evidence="9">Destroys radicals which are normally produced within the cells and which are toxic to biological systems.</text>
</comment>
<keyword evidence="4" id="KW-0049">Antioxidant</keyword>
<evidence type="ECO:0000256" key="5">
    <source>
        <dbReference type="ARBA" id="ARBA00023002"/>
    </source>
</evidence>
<evidence type="ECO:0000256" key="8">
    <source>
        <dbReference type="ARBA" id="ARBA00049204"/>
    </source>
</evidence>
<dbReference type="SUPFAM" id="SSF49329">
    <property type="entry name" value="Cu,Zn superoxide dismutase-like"/>
    <property type="match status" value="1"/>
</dbReference>
<dbReference type="InterPro" id="IPR024134">
    <property type="entry name" value="SOD_Cu/Zn_/chaperone"/>
</dbReference>
<comment type="catalytic activity">
    <reaction evidence="8 9">
        <text>2 superoxide + 2 H(+) = H2O2 + O2</text>
        <dbReference type="Rhea" id="RHEA:20696"/>
        <dbReference type="ChEBI" id="CHEBI:15378"/>
        <dbReference type="ChEBI" id="CHEBI:15379"/>
        <dbReference type="ChEBI" id="CHEBI:16240"/>
        <dbReference type="ChEBI" id="CHEBI:18421"/>
        <dbReference type="EC" id="1.15.1.1"/>
    </reaction>
</comment>
<feature type="signal peptide" evidence="10">
    <location>
        <begin position="1"/>
        <end position="19"/>
    </location>
</feature>
<dbReference type="CDD" id="cd00305">
    <property type="entry name" value="Cu-Zn_Superoxide_Dismutase"/>
    <property type="match status" value="1"/>
</dbReference>
<organism evidence="12">
    <name type="scientific">Corethrella appendiculata</name>
    <dbReference type="NCBI Taxonomy" id="1370023"/>
    <lineage>
        <taxon>Eukaryota</taxon>
        <taxon>Metazoa</taxon>
        <taxon>Ecdysozoa</taxon>
        <taxon>Arthropoda</taxon>
        <taxon>Hexapoda</taxon>
        <taxon>Insecta</taxon>
        <taxon>Pterygota</taxon>
        <taxon>Neoptera</taxon>
        <taxon>Endopterygota</taxon>
        <taxon>Diptera</taxon>
        <taxon>Nematocera</taxon>
        <taxon>Culicoidea</taxon>
        <taxon>Chaoboridae</taxon>
        <taxon>Corethrella</taxon>
    </lineage>
</organism>
<dbReference type="PROSITE" id="PS00332">
    <property type="entry name" value="SOD_CU_ZN_2"/>
    <property type="match status" value="1"/>
</dbReference>
<comment type="cofactor">
    <cofactor evidence="9">
        <name>Zn(2+)</name>
        <dbReference type="ChEBI" id="CHEBI:29105"/>
    </cofactor>
    <text evidence="9">Binds 1 zinc ion per subunit.</text>
</comment>
<feature type="chain" id="PRO_5004660299" description="Superoxide dismutase [Cu-Zn]" evidence="10">
    <location>
        <begin position="20"/>
        <end position="210"/>
    </location>
</feature>
<dbReference type="InterPro" id="IPR036423">
    <property type="entry name" value="SOD-like_Cu/Zn_dom_sf"/>
</dbReference>
<evidence type="ECO:0000259" key="11">
    <source>
        <dbReference type="Pfam" id="PF00080"/>
    </source>
</evidence>
<keyword evidence="10" id="KW-0732">Signal</keyword>
<reference evidence="12" key="1">
    <citation type="journal article" date="2014" name="Insect Biochem. Mol. Biol.">
        <title>An insight into the sialome of the frog biting fly, Corethrella appendiculata.</title>
        <authorList>
            <person name="Ribeiro J.M.C."/>
            <person name="Chagas A.C."/>
            <person name="Pham V.M."/>
            <person name="Lounibos L.P."/>
            <person name="Calvo E."/>
        </authorList>
    </citation>
    <scope>NUCLEOTIDE SEQUENCE</scope>
    <source>
        <tissue evidence="12">Salivary glands</tissue>
    </source>
</reference>
<dbReference type="GO" id="GO:0004784">
    <property type="term" value="F:superoxide dismutase activity"/>
    <property type="evidence" value="ECO:0007669"/>
    <property type="project" value="UniProtKB-EC"/>
</dbReference>
<comment type="cofactor">
    <cofactor evidence="9">
        <name>Cu cation</name>
        <dbReference type="ChEBI" id="CHEBI:23378"/>
    </cofactor>
    <text evidence="9">Binds 1 copper ion per subunit.</text>
</comment>
<feature type="domain" description="Superoxide dismutase copper/zinc binding" evidence="11">
    <location>
        <begin position="39"/>
        <end position="174"/>
    </location>
</feature>
<dbReference type="EMBL" id="GANO01001599">
    <property type="protein sequence ID" value="JAB58272.1"/>
    <property type="molecule type" value="mRNA"/>
</dbReference>
<evidence type="ECO:0000256" key="10">
    <source>
        <dbReference type="SAM" id="SignalP"/>
    </source>
</evidence>
<evidence type="ECO:0000256" key="2">
    <source>
        <dbReference type="ARBA" id="ARBA00022723"/>
    </source>
</evidence>
<comment type="similarity">
    <text evidence="1 9">Belongs to the Cu-Zn superoxide dismutase family.</text>
</comment>
<dbReference type="EC" id="1.15.1.1" evidence="9"/>
<evidence type="ECO:0000256" key="9">
    <source>
        <dbReference type="RuleBase" id="RU000393"/>
    </source>
</evidence>
<keyword evidence="5 9" id="KW-0560">Oxidoreductase</keyword>
<dbReference type="GO" id="GO:0005507">
    <property type="term" value="F:copper ion binding"/>
    <property type="evidence" value="ECO:0007669"/>
    <property type="project" value="InterPro"/>
</dbReference>
<proteinExistence type="evidence at transcript level"/>
<keyword evidence="3 9" id="KW-0862">Zinc</keyword>
<evidence type="ECO:0000256" key="1">
    <source>
        <dbReference type="ARBA" id="ARBA00010457"/>
    </source>
</evidence>
<evidence type="ECO:0000256" key="3">
    <source>
        <dbReference type="ARBA" id="ARBA00022833"/>
    </source>
</evidence>
<evidence type="ECO:0000313" key="12">
    <source>
        <dbReference type="EMBL" id="JAB58272.1"/>
    </source>
</evidence>
<protein>
    <recommendedName>
        <fullName evidence="9">Superoxide dismutase [Cu-Zn]</fullName>
        <ecNumber evidence="9">1.15.1.1</ecNumber>
    </recommendedName>
</protein>
<evidence type="ECO:0000256" key="6">
    <source>
        <dbReference type="ARBA" id="ARBA00023008"/>
    </source>
</evidence>
<sequence>MNYFGLSFVICVGFGLVAAGGQEQKPIKAVAVIGLGRAQGNVTLTQSACNEPCHIEISLVGLTPNQKHGFHIHDKGDLSGGCLSTAGHYNPDKMSHGAPNAQIRHVGDLGNIQADANGECHTIISDSLVSLFGSRSVIGRGVVVHAGEDDLGLTDHPDSLTTGNAGARIGCGVIGIAESIAELPVCNSASSTTYNLLISIALILLAKLFH</sequence>
<accession>U5EZ17</accession>
<dbReference type="InterPro" id="IPR018152">
    <property type="entry name" value="SOD_Cu/Zn_BS"/>
</dbReference>
<keyword evidence="6 9" id="KW-0186">Copper</keyword>
<keyword evidence="7" id="KW-1015">Disulfide bond</keyword>
<evidence type="ECO:0000256" key="4">
    <source>
        <dbReference type="ARBA" id="ARBA00022862"/>
    </source>
</evidence>
<dbReference type="FunFam" id="2.60.40.200:FF:000003">
    <property type="entry name" value="Superoxide dismutase [Cu-Zn], chloroplastic"/>
    <property type="match status" value="1"/>
</dbReference>
<dbReference type="PANTHER" id="PTHR10003">
    <property type="entry name" value="SUPEROXIDE DISMUTASE CU-ZN -RELATED"/>
    <property type="match status" value="1"/>
</dbReference>
<name>U5EZ17_9DIPT</name>
<dbReference type="InterPro" id="IPR001424">
    <property type="entry name" value="SOD_Cu_Zn_dom"/>
</dbReference>
<dbReference type="PROSITE" id="PS00087">
    <property type="entry name" value="SOD_CU_ZN_1"/>
    <property type="match status" value="1"/>
</dbReference>
<dbReference type="AlphaFoldDB" id="U5EZ17"/>
<dbReference type="PRINTS" id="PR00068">
    <property type="entry name" value="CUZNDISMTASE"/>
</dbReference>
<evidence type="ECO:0000256" key="7">
    <source>
        <dbReference type="ARBA" id="ARBA00023157"/>
    </source>
</evidence>
<dbReference type="Pfam" id="PF00080">
    <property type="entry name" value="Sod_Cu"/>
    <property type="match status" value="1"/>
</dbReference>